<name>A0A0D2YK44_FUSOF</name>
<proteinExistence type="predicted"/>
<organism evidence="10 11">
    <name type="scientific">Fusarium oxysporum (strain Fo5176)</name>
    <name type="common">Fusarium vascular wilt</name>
    <dbReference type="NCBI Taxonomy" id="660025"/>
    <lineage>
        <taxon>Eukaryota</taxon>
        <taxon>Fungi</taxon>
        <taxon>Dikarya</taxon>
        <taxon>Ascomycota</taxon>
        <taxon>Pezizomycotina</taxon>
        <taxon>Sordariomycetes</taxon>
        <taxon>Hypocreomycetidae</taxon>
        <taxon>Hypocreales</taxon>
        <taxon>Nectriaceae</taxon>
        <taxon>Fusarium</taxon>
        <taxon>Fusarium oxysporum species complex</taxon>
    </lineage>
</organism>
<feature type="transmembrane region" description="Helical" evidence="6">
    <location>
        <begin position="753"/>
        <end position="773"/>
    </location>
</feature>
<feature type="transmembrane region" description="Helical" evidence="6">
    <location>
        <begin position="71"/>
        <end position="104"/>
    </location>
</feature>
<reference evidence="10" key="2">
    <citation type="submission" date="2025-08" db="UniProtKB">
        <authorList>
            <consortium name="EnsemblFungi"/>
        </authorList>
    </citation>
    <scope>IDENTIFICATION</scope>
    <source>
        <strain evidence="10">4287 / CBS 123668 / FGSC 9935 / NRRL 34936</strain>
    </source>
</reference>
<feature type="transmembrane region" description="Helical" evidence="6">
    <location>
        <begin position="611"/>
        <end position="628"/>
    </location>
</feature>
<feature type="transmembrane region" description="Helical" evidence="6">
    <location>
        <begin position="152"/>
        <end position="174"/>
    </location>
</feature>
<dbReference type="EnsemblFungi" id="FOXG_16912T0">
    <property type="protein sequence ID" value="FOXG_16912P0"/>
    <property type="gene ID" value="FOXG_16912"/>
</dbReference>
<evidence type="ECO:0000256" key="5">
    <source>
        <dbReference type="SAM" id="MobiDB-lite"/>
    </source>
</evidence>
<feature type="transmembrane region" description="Helical" evidence="6">
    <location>
        <begin position="211"/>
        <end position="234"/>
    </location>
</feature>
<keyword evidence="2 6" id="KW-0812">Transmembrane</keyword>
<dbReference type="InterPro" id="IPR018820">
    <property type="entry name" value="BRE4-related_DUF2421"/>
</dbReference>
<evidence type="ECO:0000259" key="7">
    <source>
        <dbReference type="Pfam" id="PF10334"/>
    </source>
</evidence>
<dbReference type="AlphaFoldDB" id="A0A0D2YK44"/>
<feature type="domain" description="Putative ER transporter 6TM N-terminal" evidence="8">
    <location>
        <begin position="23"/>
        <end position="453"/>
    </location>
</feature>
<keyword evidence="4 6" id="KW-0472">Membrane</keyword>
<feature type="compositionally biased region" description="Polar residues" evidence="5">
    <location>
        <begin position="1"/>
        <end position="15"/>
    </location>
</feature>
<feature type="domain" description="DUF2421" evidence="7">
    <location>
        <begin position="774"/>
        <end position="984"/>
    </location>
</feature>
<protein>
    <submittedName>
        <fullName evidence="10">Uncharacterized protein</fullName>
    </submittedName>
</protein>
<dbReference type="Proteomes" id="UP000002489">
    <property type="component" value="Unassembled WGS sequence"/>
</dbReference>
<feature type="domain" description="Integral membrane bound transporter" evidence="9">
    <location>
        <begin position="636"/>
        <end position="770"/>
    </location>
</feature>
<evidence type="ECO:0000256" key="3">
    <source>
        <dbReference type="ARBA" id="ARBA00022989"/>
    </source>
</evidence>
<sequence length="996" mass="110645">MPSSDEASAHQNESAQARPKRKLPPWLDHFNVHDMKIFLRCWIAIWVMMLLIFIHPSLVEIGQATFLGAILLFAVPPASILFIYLLAAFSLLLGMCLAWCWGLLTMKAALATRSDAETQAKLQALQQQAEEIAKTTGQAPAWEAQVLIHNGFMLDASVTAVYFSMGCLFIYVLARLRCANPKLVLMQIFGTIVIDIFILFGPTLPKFQGDLAAIIVKPGAIGIGLGLACCLLLFPQSTSYMVLGQIEKLVRMSNSALSATKRRFADETIPLAELQGSRVGMIAVFKAGQPALAFLPIDFSRGRWNADDVKGLHQRARKVMFSSLYLLDFQIAQIRGKQKEEEHIKAQEDGRIGPATDKEKYEIGQHHRHENATILSAFQRPEGSEVRSRTRNTLRDTTSALLEIGPQAINLAADYIHAVNSCRWMGKPSPVQWEELNRNLQDTLARSRQAREACVINTTRGVLEAHAELFDESGHLKPMEGTDRPFLPSMVIAMVIEERILNMAIATEKLLEYILHLSEKRTSHRIWVPSRLQYALAWIFHGHITFPGYDISTEEDPDQMMDIETFDEQTKETKRRLDISRGYKGSSAQRSKIGCVFISTYNWLVNPSGMYALRMVVVTIATSIPAVLPSTAGFFYREKGIWAVISAQTVLLVYLADFIFSLIARTIGTIVGGAMGMVAWYIGAGSGVGNPYGMAASTGVMIIPMLWWRLYLPPSFAFATIMGGATFCLVLGFSWDHDHIIQYGLPGKGYEAFWKRVVTVLIGFVAAFVVQLFPSPPSGTTHVCKILANSVRSLSDHYALLISHWGRTDRNHALGAVAEHISIEVAEILLAVSPSIALLKGELSFGPFDQKVLAQTKEQLQYMNQALGGLLNLASTLPKEMQDRLIRVANILDERSIGDVMAVLGIIEQALRTGSPLPERLPAPLVRRAIDSFYASKSEVLLTTTLVADEDHRRYCVAVTLYLKFLGSIDDLLIVLKTALGERHIIYQWDDVKDIA</sequence>
<dbReference type="PANTHER" id="PTHR37994:SF3">
    <property type="entry name" value="ER TRANSPORTER 6TM N-TERMINAL DOMAIN-CONTAINING PROTEIN"/>
    <property type="match status" value="1"/>
</dbReference>
<keyword evidence="3 6" id="KW-1133">Transmembrane helix</keyword>
<dbReference type="InterPro" id="IPR049453">
    <property type="entry name" value="Memb_transporter_dom"/>
</dbReference>
<accession>A0A0D2YK44</accession>
<feature type="transmembrane region" description="Helical" evidence="6">
    <location>
        <begin position="183"/>
        <end position="205"/>
    </location>
</feature>
<evidence type="ECO:0000256" key="1">
    <source>
        <dbReference type="ARBA" id="ARBA00004141"/>
    </source>
</evidence>
<feature type="transmembrane region" description="Helical" evidence="6">
    <location>
        <begin position="715"/>
        <end position="733"/>
    </location>
</feature>
<dbReference type="Pfam" id="PF10334">
    <property type="entry name" value="BRE4"/>
    <property type="match status" value="1"/>
</dbReference>
<dbReference type="PANTHER" id="PTHR37994">
    <property type="entry name" value="ARAE_2_N DOMAIN-CONTAINING PROTEIN-RELATED"/>
    <property type="match status" value="1"/>
</dbReference>
<evidence type="ECO:0000259" key="8">
    <source>
        <dbReference type="Pfam" id="PF10337"/>
    </source>
</evidence>
<evidence type="ECO:0000259" key="9">
    <source>
        <dbReference type="Pfam" id="PF13515"/>
    </source>
</evidence>
<evidence type="ECO:0000256" key="2">
    <source>
        <dbReference type="ARBA" id="ARBA00022692"/>
    </source>
</evidence>
<dbReference type="STRING" id="426428.A0A0D2YK44"/>
<dbReference type="Pfam" id="PF13515">
    <property type="entry name" value="FUSC_2"/>
    <property type="match status" value="1"/>
</dbReference>
<comment type="subcellular location">
    <subcellularLocation>
        <location evidence="1">Membrane</location>
        <topology evidence="1">Multi-pass membrane protein</topology>
    </subcellularLocation>
</comment>
<feature type="transmembrane region" description="Helical" evidence="6">
    <location>
        <begin position="667"/>
        <end position="684"/>
    </location>
</feature>
<feature type="transmembrane region" description="Helical" evidence="6">
    <location>
        <begin position="640"/>
        <end position="660"/>
    </location>
</feature>
<evidence type="ECO:0000256" key="4">
    <source>
        <dbReference type="ARBA" id="ARBA00023136"/>
    </source>
</evidence>
<dbReference type="GO" id="GO:0016020">
    <property type="term" value="C:membrane"/>
    <property type="evidence" value="ECO:0007669"/>
    <property type="project" value="UniProtKB-SubCell"/>
</dbReference>
<evidence type="ECO:0000313" key="10">
    <source>
        <dbReference type="EnsemblFungi" id="FOXG_16912P0"/>
    </source>
</evidence>
<feature type="transmembrane region" description="Helical" evidence="6">
    <location>
        <begin position="37"/>
        <end position="59"/>
    </location>
</feature>
<evidence type="ECO:0000313" key="11">
    <source>
        <dbReference type="Proteomes" id="UP000002489"/>
    </source>
</evidence>
<feature type="region of interest" description="Disordered" evidence="5">
    <location>
        <begin position="1"/>
        <end position="20"/>
    </location>
</feature>
<dbReference type="VEuPathDB" id="FungiDB:FOXG_16912"/>
<gene>
    <name evidence="10" type="primary">28957731</name>
</gene>
<evidence type="ECO:0000256" key="6">
    <source>
        <dbReference type="SAM" id="Phobius"/>
    </source>
</evidence>
<dbReference type="Pfam" id="PF10337">
    <property type="entry name" value="ArAE_2_N"/>
    <property type="match status" value="1"/>
</dbReference>
<reference evidence="11" key="1">
    <citation type="journal article" date="2012" name="Mol. Plant Microbe Interact.">
        <title>A highly conserved effector in Fusarium oxysporum is required for full virulence on Arabidopsis.</title>
        <authorList>
            <person name="Thatcher L.F."/>
            <person name="Gardiner D.M."/>
            <person name="Kazan K."/>
            <person name="Manners J."/>
        </authorList>
    </citation>
    <scope>NUCLEOTIDE SEQUENCE [LARGE SCALE GENOMIC DNA]</scope>
    <source>
        <strain evidence="11">Fo5176</strain>
    </source>
</reference>
<dbReference type="InterPro" id="IPR018823">
    <property type="entry name" value="ArAE_2_N"/>
</dbReference>